<dbReference type="InterPro" id="IPR050310">
    <property type="entry name" value="VPS10-sortilin"/>
</dbReference>
<evidence type="ECO:0000256" key="1">
    <source>
        <dbReference type="ARBA" id="ARBA00022729"/>
    </source>
</evidence>
<dbReference type="SUPFAM" id="SSF110296">
    <property type="entry name" value="Oligoxyloglucan reducing end-specific cellobiohydrolase"/>
    <property type="match status" value="2"/>
</dbReference>
<evidence type="ECO:0000259" key="5">
    <source>
        <dbReference type="Pfam" id="PF18962"/>
    </source>
</evidence>
<name>A0ABU2YA98_9FLAO</name>
<feature type="signal peptide" evidence="3">
    <location>
        <begin position="1"/>
        <end position="20"/>
    </location>
</feature>
<keyword evidence="1 3" id="KW-0732">Signal</keyword>
<evidence type="ECO:0000313" key="6">
    <source>
        <dbReference type="EMBL" id="MDT0555113.1"/>
    </source>
</evidence>
<dbReference type="NCBIfam" id="TIGR04183">
    <property type="entry name" value="Por_Secre_tail"/>
    <property type="match status" value="1"/>
</dbReference>
<keyword evidence="7" id="KW-1185">Reference proteome</keyword>
<reference evidence="6 7" key="1">
    <citation type="submission" date="2023-09" db="EMBL/GenBank/DDBJ databases">
        <authorList>
            <person name="Rey-Velasco X."/>
        </authorList>
    </citation>
    <scope>NUCLEOTIDE SEQUENCE [LARGE SCALE GENOMIC DNA]</scope>
    <source>
        <strain evidence="6 7">W242</strain>
    </source>
</reference>
<comment type="caution">
    <text evidence="6">The sequence shown here is derived from an EMBL/GenBank/DDBJ whole genome shotgun (WGS) entry which is preliminary data.</text>
</comment>
<dbReference type="Pfam" id="PF15902">
    <property type="entry name" value="Sortilin-Vps10"/>
    <property type="match status" value="1"/>
</dbReference>
<feature type="domain" description="Secretion system C-terminal sorting" evidence="5">
    <location>
        <begin position="762"/>
        <end position="832"/>
    </location>
</feature>
<dbReference type="PANTHER" id="PTHR12106">
    <property type="entry name" value="SORTILIN RELATED"/>
    <property type="match status" value="1"/>
</dbReference>
<gene>
    <name evidence="6" type="ORF">RM538_03795</name>
</gene>
<proteinExistence type="predicted"/>
<accession>A0ABU2YA98</accession>
<dbReference type="Proteomes" id="UP001254488">
    <property type="component" value="Unassembled WGS sequence"/>
</dbReference>
<dbReference type="Pfam" id="PF18962">
    <property type="entry name" value="Por_Secre_tail"/>
    <property type="match status" value="1"/>
</dbReference>
<protein>
    <submittedName>
        <fullName evidence="6">T9SS type A sorting domain-containing protein</fullName>
    </submittedName>
</protein>
<dbReference type="PANTHER" id="PTHR12106:SF27">
    <property type="entry name" value="SORTILIN-RELATED RECEPTOR"/>
    <property type="match status" value="1"/>
</dbReference>
<evidence type="ECO:0000256" key="3">
    <source>
        <dbReference type="SAM" id="SignalP"/>
    </source>
</evidence>
<evidence type="ECO:0000256" key="2">
    <source>
        <dbReference type="ARBA" id="ARBA00022737"/>
    </source>
</evidence>
<dbReference type="InterPro" id="IPR015943">
    <property type="entry name" value="WD40/YVTN_repeat-like_dom_sf"/>
</dbReference>
<dbReference type="InterPro" id="IPR026444">
    <property type="entry name" value="Secre_tail"/>
</dbReference>
<evidence type="ECO:0000313" key="7">
    <source>
        <dbReference type="Proteomes" id="UP001254488"/>
    </source>
</evidence>
<feature type="chain" id="PRO_5045371511" evidence="3">
    <location>
        <begin position="21"/>
        <end position="834"/>
    </location>
</feature>
<dbReference type="RefSeq" id="WP_311332063.1">
    <property type="nucleotide sequence ID" value="NZ_JAVRHZ010000001.1"/>
</dbReference>
<dbReference type="CDD" id="cd15482">
    <property type="entry name" value="Sialidase_non-viral"/>
    <property type="match status" value="1"/>
</dbReference>
<dbReference type="EMBL" id="JAVRHZ010000001">
    <property type="protein sequence ID" value="MDT0555113.1"/>
    <property type="molecule type" value="Genomic_DNA"/>
</dbReference>
<keyword evidence="2" id="KW-0677">Repeat</keyword>
<feature type="domain" description="Sortilin N-terminal" evidence="4">
    <location>
        <begin position="565"/>
        <end position="663"/>
    </location>
</feature>
<sequence>MKIKNLLFSLAFVVFASVNAQITDYQQMINEGTFSVQEIIDAGEAYFENRDKGKGSGYKQFKRWEYMAKRLMNENGYLPTLDENLEELSRFNAYLNETADSRQVLNDNWQELGPTVFNNTSSWSAGVGRVTGVAVDETDTDHIIIGANTGGIWKTTDGGQNWTVLTDNLANIDVYSVAIDPTDSDTYFFGSTSGLIFKSVDAGATWNELADIGASIVNKILIDPGNTNIIFATSQNDGIFRSIDGGTTFINAIPTEGFGFDVEFKPGDTTTIFASGLETYRSTDGGLTFTQLNIPATDTAAEMIGMSIADPETVYVVRGNGDFRGLFKSTDGGNTFTELNHSGRNYFNASLNGTGTGGQAPRDMDVVVNPTNADEVHIAGVNSWRSTDGGLNFEISGHWFLPEQSANNIGYCHADVDFMQFVDGVLYMGTDGGFFKAENPSAAISTSYYEDLTNGIGITQFYLIDAAQSSTNVTVSGGTQDNGSFIYRENSSDIVNYMGADGGGTVVRRTNSNQIFGTTQFGNIYRTTNAGNSAFFVGGPAGSGPFVTQMEQDPANSDIYIGYNRIHKSTNSGNTWTSISQVFPNDVTDFQVAESNNQIIYAAVSNRVYSTTDGGATNWDFSIPGGGINSIAVHPSDPNRVAVATSGSQKVYVSTDGGATWEGQRFNLPNFSALSITWDDNGKNGLYVGMNYGVYYIDGNLDEWETYSNNLPNVRVNDLVINNETDMLYAGTYGRGLWVSPLVEDGVLGVETFADNNYFNVSPNPANTQITITLEQPLEADIRIFDVTGKLMIFNENVSIERSHTIDVSSLNSGVYFIRVNSSEGIATKKLIKN</sequence>
<dbReference type="InterPro" id="IPR031778">
    <property type="entry name" value="Sortilin_N"/>
</dbReference>
<organism evidence="6 7">
    <name type="scientific">Patiriisocius hiemis</name>
    <dbReference type="NCBI Taxonomy" id="3075604"/>
    <lineage>
        <taxon>Bacteria</taxon>
        <taxon>Pseudomonadati</taxon>
        <taxon>Bacteroidota</taxon>
        <taxon>Flavobacteriia</taxon>
        <taxon>Flavobacteriales</taxon>
        <taxon>Flavobacteriaceae</taxon>
        <taxon>Patiriisocius</taxon>
    </lineage>
</organism>
<dbReference type="Gene3D" id="2.130.10.10">
    <property type="entry name" value="YVTN repeat-like/Quinoprotein amine dehydrogenase"/>
    <property type="match status" value="4"/>
</dbReference>
<evidence type="ECO:0000259" key="4">
    <source>
        <dbReference type="Pfam" id="PF15902"/>
    </source>
</evidence>